<sequence length="88" mass="9532">PDDIAQIDVLKDASAAAVYGAKAANGVIIVSTKKGKNGKPMINFSTNWSFSTMGANRDVYDGEGYLKYRRDWYVAGTYGVNPETGAYE</sequence>
<organism evidence="2 3">
    <name type="scientific">Xanthomonas citri pv. citri</name>
    <dbReference type="NCBI Taxonomy" id="611301"/>
    <lineage>
        <taxon>Bacteria</taxon>
        <taxon>Pseudomonadati</taxon>
        <taxon>Pseudomonadota</taxon>
        <taxon>Gammaproteobacteria</taxon>
        <taxon>Lysobacterales</taxon>
        <taxon>Lysobacteraceae</taxon>
        <taxon>Xanthomonas</taxon>
    </lineage>
</organism>
<dbReference type="AlphaFoldDB" id="A0A8I0HB77"/>
<comment type="similarity">
    <text evidence="1">Belongs to the TonB-dependent receptor family.</text>
</comment>
<keyword evidence="1" id="KW-1134">Transmembrane beta strand</keyword>
<feature type="non-terminal residue" evidence="2">
    <location>
        <position position="88"/>
    </location>
</feature>
<dbReference type="GO" id="GO:0009279">
    <property type="term" value="C:cell outer membrane"/>
    <property type="evidence" value="ECO:0007669"/>
    <property type="project" value="UniProtKB-SubCell"/>
</dbReference>
<dbReference type="NCBIfam" id="TIGR04057">
    <property type="entry name" value="SusC_RagA_signa"/>
    <property type="match status" value="1"/>
</dbReference>
<name>A0A8I0HB77_XANCI</name>
<comment type="subcellular location">
    <subcellularLocation>
        <location evidence="1">Cell outer membrane</location>
        <topology evidence="1">Multi-pass membrane protein</topology>
    </subcellularLocation>
</comment>
<dbReference type="InterPro" id="IPR037066">
    <property type="entry name" value="Plug_dom_sf"/>
</dbReference>
<feature type="non-terminal residue" evidence="2">
    <location>
        <position position="1"/>
    </location>
</feature>
<keyword evidence="1" id="KW-0813">Transport</keyword>
<dbReference type="PROSITE" id="PS52016">
    <property type="entry name" value="TONB_DEPENDENT_REC_3"/>
    <property type="match status" value="1"/>
</dbReference>
<dbReference type="Gene3D" id="2.170.130.10">
    <property type="entry name" value="TonB-dependent receptor, plug domain"/>
    <property type="match status" value="1"/>
</dbReference>
<protein>
    <recommendedName>
        <fullName evidence="4">TonB-dependent receptor plug domain-containing protein</fullName>
    </recommendedName>
</protein>
<dbReference type="InterPro" id="IPR039426">
    <property type="entry name" value="TonB-dep_rcpt-like"/>
</dbReference>
<proteinExistence type="inferred from homology"/>
<dbReference type="InterPro" id="IPR023997">
    <property type="entry name" value="TonB-dep_OMP_SusC/RagA_CS"/>
</dbReference>
<evidence type="ECO:0000313" key="3">
    <source>
        <dbReference type="Proteomes" id="UP000653002"/>
    </source>
</evidence>
<accession>A0A8I0HB77</accession>
<dbReference type="SUPFAM" id="SSF56935">
    <property type="entry name" value="Porins"/>
    <property type="match status" value="1"/>
</dbReference>
<keyword evidence="1" id="KW-0812">Transmembrane</keyword>
<dbReference type="EMBL" id="JAABFR010001125">
    <property type="protein sequence ID" value="MBD4337178.1"/>
    <property type="molecule type" value="Genomic_DNA"/>
</dbReference>
<dbReference type="Proteomes" id="UP000653002">
    <property type="component" value="Unassembled WGS sequence"/>
</dbReference>
<gene>
    <name evidence="2" type="ORF">GUH15_14145</name>
</gene>
<keyword evidence="1" id="KW-0472">Membrane</keyword>
<keyword evidence="1" id="KW-0998">Cell outer membrane</keyword>
<evidence type="ECO:0000313" key="2">
    <source>
        <dbReference type="EMBL" id="MBD4337178.1"/>
    </source>
</evidence>
<comment type="caution">
    <text evidence="2">The sequence shown here is derived from an EMBL/GenBank/DDBJ whole genome shotgun (WGS) entry which is preliminary data.</text>
</comment>
<reference evidence="2" key="1">
    <citation type="submission" date="2020-01" db="EMBL/GenBank/DDBJ databases">
        <authorList>
            <person name="Richard D."/>
        </authorList>
    </citation>
    <scope>NUCLEOTIDE SEQUENCE</scope>
    <source>
        <strain evidence="2">JP541</strain>
    </source>
</reference>
<evidence type="ECO:0008006" key="4">
    <source>
        <dbReference type="Google" id="ProtNLM"/>
    </source>
</evidence>
<evidence type="ECO:0000256" key="1">
    <source>
        <dbReference type="PROSITE-ProRule" id="PRU01360"/>
    </source>
</evidence>